<feature type="non-terminal residue" evidence="1">
    <location>
        <position position="84"/>
    </location>
</feature>
<name>A0ABW1T696_9ACTN</name>
<gene>
    <name evidence="1" type="ORF">ACFQGU_17020</name>
</gene>
<protein>
    <recommendedName>
        <fullName evidence="3">GAF domain-containing protein</fullName>
    </recommendedName>
</protein>
<organism evidence="1 2">
    <name type="scientific">Longivirga aurantiaca</name>
    <dbReference type="NCBI Taxonomy" id="1837743"/>
    <lineage>
        <taxon>Bacteria</taxon>
        <taxon>Bacillati</taxon>
        <taxon>Actinomycetota</taxon>
        <taxon>Actinomycetes</taxon>
        <taxon>Sporichthyales</taxon>
        <taxon>Sporichthyaceae</taxon>
        <taxon>Longivirga</taxon>
    </lineage>
</organism>
<evidence type="ECO:0000313" key="1">
    <source>
        <dbReference type="EMBL" id="MFC6239575.1"/>
    </source>
</evidence>
<accession>A0ABW1T696</accession>
<evidence type="ECO:0000313" key="2">
    <source>
        <dbReference type="Proteomes" id="UP001596138"/>
    </source>
</evidence>
<dbReference type="Proteomes" id="UP001596138">
    <property type="component" value="Unassembled WGS sequence"/>
</dbReference>
<proteinExistence type="predicted"/>
<dbReference type="SUPFAM" id="SSF55781">
    <property type="entry name" value="GAF domain-like"/>
    <property type="match status" value="1"/>
</dbReference>
<dbReference type="InterPro" id="IPR029016">
    <property type="entry name" value="GAF-like_dom_sf"/>
</dbReference>
<dbReference type="EMBL" id="JBHSTI010000049">
    <property type="protein sequence ID" value="MFC6239575.1"/>
    <property type="molecule type" value="Genomic_DNA"/>
</dbReference>
<reference evidence="2" key="1">
    <citation type="journal article" date="2019" name="Int. J. Syst. Evol. Microbiol.">
        <title>The Global Catalogue of Microorganisms (GCM) 10K type strain sequencing project: providing services to taxonomists for standard genome sequencing and annotation.</title>
        <authorList>
            <consortium name="The Broad Institute Genomics Platform"/>
            <consortium name="The Broad Institute Genome Sequencing Center for Infectious Disease"/>
            <person name="Wu L."/>
            <person name="Ma J."/>
        </authorList>
    </citation>
    <scope>NUCLEOTIDE SEQUENCE [LARGE SCALE GENOMIC DNA]</scope>
    <source>
        <strain evidence="2">CGMCC 4.7317</strain>
    </source>
</reference>
<evidence type="ECO:0008006" key="3">
    <source>
        <dbReference type="Google" id="ProtNLM"/>
    </source>
</evidence>
<dbReference type="Gene3D" id="3.30.450.40">
    <property type="match status" value="1"/>
</dbReference>
<comment type="caution">
    <text evidence="1">The sequence shown here is derived from an EMBL/GenBank/DDBJ whole genome shotgun (WGS) entry which is preliminary data.</text>
</comment>
<keyword evidence="2" id="KW-1185">Reference proteome</keyword>
<sequence>MSAAALAAALAAADVEILHQALRDAERRGALFGELVEALNQSRDAVSLLQRSVEAVVRAIDASGAFVYLWDNEGGRFVLRSATE</sequence>